<dbReference type="OrthoDB" id="9775281at2"/>
<dbReference type="Proteomes" id="UP000199256">
    <property type="component" value="Unassembled WGS sequence"/>
</dbReference>
<dbReference type="PANTHER" id="PTHR43867:SF5">
    <property type="entry name" value="GLUCANS BIOSYNTHESIS GLUCOSYLTRANSFERASE H"/>
    <property type="match status" value="1"/>
</dbReference>
<dbReference type="InterPro" id="IPR050321">
    <property type="entry name" value="Glycosyltr_2/OpgH_subfam"/>
</dbReference>
<dbReference type="SUPFAM" id="SSF53448">
    <property type="entry name" value="Nucleotide-diphospho-sugar transferases"/>
    <property type="match status" value="1"/>
</dbReference>
<comment type="pathway">
    <text evidence="2">Glycan metabolism; osmoregulated periplasmic glucan (OPG) biosynthesis.</text>
</comment>
<evidence type="ECO:0000256" key="1">
    <source>
        <dbReference type="ARBA" id="ARBA00004429"/>
    </source>
</evidence>
<keyword evidence="8 15" id="KW-0808">Transferase</keyword>
<feature type="transmembrane region" description="Helical" evidence="13">
    <location>
        <begin position="451"/>
        <end position="473"/>
    </location>
</feature>
<feature type="transmembrane region" description="Helical" evidence="13">
    <location>
        <begin position="507"/>
        <end position="531"/>
    </location>
</feature>
<dbReference type="InterPro" id="IPR029044">
    <property type="entry name" value="Nucleotide-diphossugar_trans"/>
</dbReference>
<feature type="domain" description="Glycosyltransferase 2-like" evidence="14">
    <location>
        <begin position="193"/>
        <end position="419"/>
    </location>
</feature>
<dbReference type="Pfam" id="PF13632">
    <property type="entry name" value="Glyco_trans_2_3"/>
    <property type="match status" value="1"/>
</dbReference>
<evidence type="ECO:0000256" key="3">
    <source>
        <dbReference type="ARBA" id="ARBA00009337"/>
    </source>
</evidence>
<dbReference type="NCBIfam" id="NF003962">
    <property type="entry name" value="PRK05454.2-5"/>
    <property type="match status" value="1"/>
</dbReference>
<comment type="similarity">
    <text evidence="3">Belongs to the glycosyltransferase 2 family. OpgH subfamily.</text>
</comment>
<feature type="transmembrane region" description="Helical" evidence="13">
    <location>
        <begin position="44"/>
        <end position="72"/>
    </location>
</feature>
<feature type="transmembrane region" description="Helical" evidence="13">
    <location>
        <begin position="364"/>
        <end position="388"/>
    </location>
</feature>
<keyword evidence="16" id="KW-1185">Reference proteome</keyword>
<evidence type="ECO:0000256" key="7">
    <source>
        <dbReference type="ARBA" id="ARBA00022676"/>
    </source>
</evidence>
<dbReference type="GO" id="GO:0005886">
    <property type="term" value="C:plasma membrane"/>
    <property type="evidence" value="ECO:0007669"/>
    <property type="project" value="UniProtKB-SubCell"/>
</dbReference>
<evidence type="ECO:0000256" key="10">
    <source>
        <dbReference type="ARBA" id="ARBA00022989"/>
    </source>
</evidence>
<evidence type="ECO:0000256" key="11">
    <source>
        <dbReference type="ARBA" id="ARBA00023136"/>
    </source>
</evidence>
<evidence type="ECO:0000256" key="9">
    <source>
        <dbReference type="ARBA" id="ARBA00022692"/>
    </source>
</evidence>
<name>A0A1H7QLA3_9GAMM</name>
<evidence type="ECO:0000256" key="6">
    <source>
        <dbReference type="ARBA" id="ARBA00022519"/>
    </source>
</evidence>
<dbReference type="STRING" id="1396821.SAMN05444515_11822"/>
<dbReference type="Gene3D" id="3.90.550.10">
    <property type="entry name" value="Spore Coat Polysaccharide Biosynthesis Protein SpsA, Chain A"/>
    <property type="match status" value="1"/>
</dbReference>
<keyword evidence="6" id="KW-0997">Cell inner membrane</keyword>
<evidence type="ECO:0000259" key="14">
    <source>
        <dbReference type="Pfam" id="PF13632"/>
    </source>
</evidence>
<dbReference type="AlphaFoldDB" id="A0A1H7QLA3"/>
<evidence type="ECO:0000256" key="4">
    <source>
        <dbReference type="ARBA" id="ARBA00020585"/>
    </source>
</evidence>
<keyword evidence="9 13" id="KW-0812">Transmembrane</keyword>
<evidence type="ECO:0000256" key="5">
    <source>
        <dbReference type="ARBA" id="ARBA00022475"/>
    </source>
</evidence>
<accession>A0A1H7QLA3</accession>
<dbReference type="NCBIfam" id="NF003958">
    <property type="entry name" value="PRK05454.2-1"/>
    <property type="match status" value="1"/>
</dbReference>
<dbReference type="PANTHER" id="PTHR43867">
    <property type="entry name" value="CELLULOSE SYNTHASE CATALYTIC SUBUNIT A [UDP-FORMING]"/>
    <property type="match status" value="1"/>
</dbReference>
<feature type="compositionally biased region" description="Pro residues" evidence="12">
    <location>
        <begin position="570"/>
        <end position="587"/>
    </location>
</feature>
<gene>
    <name evidence="15" type="ORF">SAMN05444515_11822</name>
</gene>
<organism evidence="15 16">
    <name type="scientific">Ectothiorhodospira marina</name>
    <dbReference type="NCBI Taxonomy" id="1396821"/>
    <lineage>
        <taxon>Bacteria</taxon>
        <taxon>Pseudomonadati</taxon>
        <taxon>Pseudomonadota</taxon>
        <taxon>Gammaproteobacteria</taxon>
        <taxon>Chromatiales</taxon>
        <taxon>Ectothiorhodospiraceae</taxon>
        <taxon>Ectothiorhodospira</taxon>
    </lineage>
</organism>
<evidence type="ECO:0000313" key="15">
    <source>
        <dbReference type="EMBL" id="SEL48579.1"/>
    </source>
</evidence>
<feature type="region of interest" description="Disordered" evidence="12">
    <location>
        <begin position="555"/>
        <end position="590"/>
    </location>
</feature>
<keyword evidence="5" id="KW-1003">Cell membrane</keyword>
<sequence length="617" mass="65896">MPDAPTLRRRRRLFGLLVLGTGGLGTLAMHDVLVSTGVGGLQVPLLVLFALLFTWIALAFWNALVGAVLLWLGRDPLTLGPVAPVPPLCAPHHTALVMPIRHEEAGFVGAGLAATLEDLVRSGDPEGFEAFVLSDSVDLRVLGEEAAVVAGLQQRFEGSIPVHYRCGREPGGRKAGNIAEFCRRWGGRYEALVVLDADSRMSGHTLRRLVAGLQAEPETGLIQTVPQPMGAQTLVARLQAFAAVVHGPLLATGQAFWQGDTANYWGHNAILRTRAFMACCGLPRLPGAAPWGGDILSHDFVEAALLRRGGWRVRLDTTAGGSFEQVPANLADYLRRERRWAQGNLQHLRLLTTPGLHPLSRLHFLLGAFGFAYAPLWAAMLILGFFSLTGAAGMGSTGHTPGAVPETALWLLAATLALLLGPKLIGLMLTRARYRAFGGGGRCLGSGVLEIILALLLAPVLMVFHTVFILQILAGSPVSWEAPCRADRPLDWHRCLRLGLPPALLGLGWLVLCLLTLPALALWTGPVWLGLMLAPILFRLSGQCGPPGLLLTPPEDAVTRPGCREGGNGPPLPDPLRPPPPESPGPMPVQALIATPGRLRRWAGTRVPGMRSHDDAG</sequence>
<keyword evidence="10 13" id="KW-1133">Transmembrane helix</keyword>
<dbReference type="InterPro" id="IPR001173">
    <property type="entry name" value="Glyco_trans_2-like"/>
</dbReference>
<dbReference type="EMBL" id="FOAA01000018">
    <property type="protein sequence ID" value="SEL48579.1"/>
    <property type="molecule type" value="Genomic_DNA"/>
</dbReference>
<evidence type="ECO:0000256" key="2">
    <source>
        <dbReference type="ARBA" id="ARBA00005001"/>
    </source>
</evidence>
<keyword evidence="7" id="KW-0328">Glycosyltransferase</keyword>
<dbReference type="GO" id="GO:0016758">
    <property type="term" value="F:hexosyltransferase activity"/>
    <property type="evidence" value="ECO:0007669"/>
    <property type="project" value="TreeGrafter"/>
</dbReference>
<comment type="subcellular location">
    <subcellularLocation>
        <location evidence="1">Cell inner membrane</location>
        <topology evidence="1">Multi-pass membrane protein</topology>
    </subcellularLocation>
</comment>
<evidence type="ECO:0000256" key="13">
    <source>
        <dbReference type="SAM" id="Phobius"/>
    </source>
</evidence>
<reference evidence="16" key="1">
    <citation type="submission" date="2016-10" db="EMBL/GenBank/DDBJ databases">
        <authorList>
            <person name="Varghese N."/>
            <person name="Submissions S."/>
        </authorList>
    </citation>
    <scope>NUCLEOTIDE SEQUENCE [LARGE SCALE GENOMIC DNA]</scope>
    <source>
        <strain evidence="16">DSM 241</strain>
    </source>
</reference>
<dbReference type="RefSeq" id="WP_090255162.1">
    <property type="nucleotide sequence ID" value="NZ_FOAA01000018.1"/>
</dbReference>
<evidence type="ECO:0000256" key="8">
    <source>
        <dbReference type="ARBA" id="ARBA00022679"/>
    </source>
</evidence>
<evidence type="ECO:0000256" key="12">
    <source>
        <dbReference type="SAM" id="MobiDB-lite"/>
    </source>
</evidence>
<keyword evidence="11 13" id="KW-0472">Membrane</keyword>
<proteinExistence type="inferred from homology"/>
<protein>
    <recommendedName>
        <fullName evidence="4">Glucans biosynthesis glucosyltransferase H</fullName>
    </recommendedName>
</protein>
<feature type="transmembrane region" description="Helical" evidence="13">
    <location>
        <begin position="408"/>
        <end position="430"/>
    </location>
</feature>
<evidence type="ECO:0000313" key="16">
    <source>
        <dbReference type="Proteomes" id="UP000199256"/>
    </source>
</evidence>